<evidence type="ECO:0000313" key="2">
    <source>
        <dbReference type="EMBL" id="SFB18934.1"/>
    </source>
</evidence>
<dbReference type="STRING" id="237018.SAMN04489723_105174"/>
<keyword evidence="3" id="KW-1185">Reference proteome</keyword>
<name>A0A1I0YZZ8_9BACT</name>
<gene>
    <name evidence="2" type="ORF">SAMN04489723_105174</name>
</gene>
<dbReference type="EMBL" id="FOKK01000005">
    <property type="protein sequence ID" value="SFB18934.1"/>
    <property type="molecule type" value="Genomic_DNA"/>
</dbReference>
<dbReference type="Gene3D" id="2.60.40.10">
    <property type="entry name" value="Immunoglobulins"/>
    <property type="match status" value="1"/>
</dbReference>
<organism evidence="2 3">
    <name type="scientific">Algoriphagus aquimarinus</name>
    <dbReference type="NCBI Taxonomy" id="237018"/>
    <lineage>
        <taxon>Bacteria</taxon>
        <taxon>Pseudomonadati</taxon>
        <taxon>Bacteroidota</taxon>
        <taxon>Cytophagia</taxon>
        <taxon>Cytophagales</taxon>
        <taxon>Cyclobacteriaceae</taxon>
        <taxon>Algoriphagus</taxon>
    </lineage>
</organism>
<dbReference type="SUPFAM" id="SSF117281">
    <property type="entry name" value="Kelch motif"/>
    <property type="match status" value="1"/>
</dbReference>
<reference evidence="2 3" key="1">
    <citation type="submission" date="2016-10" db="EMBL/GenBank/DDBJ databases">
        <authorList>
            <person name="de Groot N.N."/>
        </authorList>
    </citation>
    <scope>NUCLEOTIDE SEQUENCE [LARGE SCALE GENOMIC DNA]</scope>
    <source>
        <strain evidence="2 3">DSM 23399</strain>
    </source>
</reference>
<feature type="domain" description="IPT/TIG" evidence="1">
    <location>
        <begin position="145"/>
        <end position="189"/>
    </location>
</feature>
<proteinExistence type="predicted"/>
<dbReference type="Pfam" id="PF01833">
    <property type="entry name" value="TIG"/>
    <property type="match status" value="1"/>
</dbReference>
<dbReference type="Gene3D" id="2.120.10.80">
    <property type="entry name" value="Kelch-type beta propeller"/>
    <property type="match status" value="1"/>
</dbReference>
<dbReference type="AlphaFoldDB" id="A0A1I0YZZ8"/>
<accession>A0A1I0YZZ8</accession>
<evidence type="ECO:0000259" key="1">
    <source>
        <dbReference type="Pfam" id="PF01833"/>
    </source>
</evidence>
<dbReference type="InterPro" id="IPR002909">
    <property type="entry name" value="IPT_dom"/>
</dbReference>
<dbReference type="RefSeq" id="WP_092896258.1">
    <property type="nucleotide sequence ID" value="NZ_FOKK01000005.1"/>
</dbReference>
<sequence length="683" mass="77451">MKKNWIVLIALVVVFSCNENDEVVPRTNPRFSVAYIQEVTSTGADFSANVYDFGSDEILEYGFVYSKDFEPRVGAGEVIKSEGRPQSTFKLVGDHSMVKGQIYYVVAFIKTSQSIVYSQTVNFKSQGSEGFIIDKLVGGPEVYFGDTLTVYGSRFSTDEANYEVLVNNGKANIVDINNDSFKIIIPEELGFGYPYDYDGKIIVKISILDKTLEINTDIKFYDPIFYESDKEFRYEESFYIKGKYLRDGNMSLSYPNYNIEIVSNSDTLIVFKPFAYFETLQPAFQVYLRGKGYEVKNSIKIMRTELLPGQTVKSASIFSNLIIKGTNFNSVNPFSNFFVSDVEGQQFDVNYNVTPNEIKVYVQSNAVPNPRFFKVWAFNAGVKSTNYVTVENTDPSLSYMYTHNFPFTAAKPGRSVTWRDKGIWLVDGKITEVDPEKKTGRILKTVDLNQGSIASSFAVIHEDKIYFAGENEVIANTPGRFYSYDLVTGILTELPKIPSKASTPKALFVSGGYLYFGGGYYKDEIDIQKVVEGYKFNLTTKTWSTWDKKFPSLDVWNFETTFTYQGDVYGLVNEVVNSDFRATRLMRFDSASEDWVELAKYPFLGIANGNVVMPIGDFAYVFMGSVLQSINMQSYSRKVVPGVTVKGNHYGQPPYIFTSKDKIYTSSYFENVMYQVDPSYFQN</sequence>
<dbReference type="PROSITE" id="PS51257">
    <property type="entry name" value="PROKAR_LIPOPROTEIN"/>
    <property type="match status" value="1"/>
</dbReference>
<protein>
    <recommendedName>
        <fullName evidence="1">IPT/TIG domain-containing protein</fullName>
    </recommendedName>
</protein>
<dbReference type="OrthoDB" id="818416at2"/>
<dbReference type="InterPro" id="IPR015915">
    <property type="entry name" value="Kelch-typ_b-propeller"/>
</dbReference>
<dbReference type="InterPro" id="IPR013783">
    <property type="entry name" value="Ig-like_fold"/>
</dbReference>
<evidence type="ECO:0000313" key="3">
    <source>
        <dbReference type="Proteomes" id="UP000198790"/>
    </source>
</evidence>
<dbReference type="Proteomes" id="UP000198790">
    <property type="component" value="Unassembled WGS sequence"/>
</dbReference>